<gene>
    <name evidence="2" type="ORF">PMEA_00033900</name>
</gene>
<dbReference type="EMBL" id="CALNXJ010000081">
    <property type="protein sequence ID" value="CAH3161732.1"/>
    <property type="molecule type" value="Genomic_DNA"/>
</dbReference>
<dbReference type="PROSITE" id="PS51406">
    <property type="entry name" value="FIBRINOGEN_C_2"/>
    <property type="match status" value="1"/>
</dbReference>
<evidence type="ECO:0000313" key="2">
    <source>
        <dbReference type="EMBL" id="CAH3161732.1"/>
    </source>
</evidence>
<keyword evidence="3" id="KW-1185">Reference proteome</keyword>
<organism evidence="2 3">
    <name type="scientific">Pocillopora meandrina</name>
    <dbReference type="NCBI Taxonomy" id="46732"/>
    <lineage>
        <taxon>Eukaryota</taxon>
        <taxon>Metazoa</taxon>
        <taxon>Cnidaria</taxon>
        <taxon>Anthozoa</taxon>
        <taxon>Hexacorallia</taxon>
        <taxon>Scleractinia</taxon>
        <taxon>Astrocoeniina</taxon>
        <taxon>Pocilloporidae</taxon>
        <taxon>Pocillopora</taxon>
    </lineage>
</organism>
<sequence length="264" mass="30743">MVFRGKRRRDQSSRRQQINQNISHYFLFYFIQPLLPKSCLDYLQRGLTQNGFYVLVDDQSHPYMTYCDLSSELGSAWTLVMSWQTAKFRDLLNFRTKVFAEDAPINAGSPNWFVYRETLARMKSIRSQSTHWRATCDINSREVIDYEDYLRGRFVDLDIFEWQGGQTCFPIDYVNIRGKAAGTGTTMAFWQSPGSYILHTDSQNTTCEFFYKADPLVDFFGYYGDGISSEFRCSATPDATTQWWFGGYLSKERFFQNNSQPVGA</sequence>
<dbReference type="InterPro" id="IPR036056">
    <property type="entry name" value="Fibrinogen-like_C"/>
</dbReference>
<dbReference type="InterPro" id="IPR014716">
    <property type="entry name" value="Fibrinogen_a/b/g_C_1"/>
</dbReference>
<comment type="caution">
    <text evidence="2">The sequence shown here is derived from an EMBL/GenBank/DDBJ whole genome shotgun (WGS) entry which is preliminary data.</text>
</comment>
<feature type="domain" description="Fibrinogen C-terminal" evidence="1">
    <location>
        <begin position="30"/>
        <end position="84"/>
    </location>
</feature>
<evidence type="ECO:0000313" key="3">
    <source>
        <dbReference type="Proteomes" id="UP001159428"/>
    </source>
</evidence>
<proteinExistence type="predicted"/>
<dbReference type="InterPro" id="IPR002181">
    <property type="entry name" value="Fibrinogen_a/b/g_C_dom"/>
</dbReference>
<accession>A0AAU9Y0X0</accession>
<protein>
    <recommendedName>
        <fullName evidence="1">Fibrinogen C-terminal domain-containing protein</fullName>
    </recommendedName>
</protein>
<reference evidence="2 3" key="1">
    <citation type="submission" date="2022-05" db="EMBL/GenBank/DDBJ databases">
        <authorList>
            <consortium name="Genoscope - CEA"/>
            <person name="William W."/>
        </authorList>
    </citation>
    <scope>NUCLEOTIDE SEQUENCE [LARGE SCALE GENOMIC DNA]</scope>
</reference>
<dbReference type="SUPFAM" id="SSF56496">
    <property type="entry name" value="Fibrinogen C-terminal domain-like"/>
    <property type="match status" value="1"/>
</dbReference>
<dbReference type="Proteomes" id="UP001159428">
    <property type="component" value="Unassembled WGS sequence"/>
</dbReference>
<dbReference type="AlphaFoldDB" id="A0AAU9Y0X0"/>
<dbReference type="Gene3D" id="3.90.215.10">
    <property type="entry name" value="Gamma Fibrinogen, chain A, domain 1"/>
    <property type="match status" value="1"/>
</dbReference>
<evidence type="ECO:0000259" key="1">
    <source>
        <dbReference type="PROSITE" id="PS51406"/>
    </source>
</evidence>
<name>A0AAU9Y0X0_9CNID</name>